<dbReference type="HOGENOM" id="CLU_006842_7_1_1"/>
<accession>E0VFA7</accession>
<feature type="signal peptide" evidence="7">
    <location>
        <begin position="1"/>
        <end position="16"/>
    </location>
</feature>
<dbReference type="Gene3D" id="2.40.10.10">
    <property type="entry name" value="Trypsin-like serine proteases"/>
    <property type="match status" value="1"/>
</dbReference>
<dbReference type="InterPro" id="IPR033116">
    <property type="entry name" value="TRYPSIN_SER"/>
</dbReference>
<dbReference type="PROSITE" id="PS00134">
    <property type="entry name" value="TRYPSIN_HIS"/>
    <property type="match status" value="1"/>
</dbReference>
<keyword evidence="2 6" id="KW-0645">Protease</keyword>
<reference evidence="9" key="1">
    <citation type="submission" date="2007-04" db="EMBL/GenBank/DDBJ databases">
        <title>Annotation of Pediculus humanus corporis strain USDA.</title>
        <authorList>
            <person name="Kirkness E."/>
            <person name="Hannick L."/>
            <person name="Hass B."/>
            <person name="Bruggner R."/>
            <person name="Lawson D."/>
            <person name="Bidwell S."/>
            <person name="Joardar V."/>
            <person name="Caler E."/>
            <person name="Walenz B."/>
            <person name="Inman J."/>
            <person name="Schobel S."/>
            <person name="Galinsky K."/>
            <person name="Amedeo P."/>
            <person name="Strausberg R."/>
        </authorList>
    </citation>
    <scope>NUCLEOTIDE SEQUENCE</scope>
    <source>
        <strain evidence="9">USDA</strain>
    </source>
</reference>
<dbReference type="MEROPS" id="S01.A81"/>
<dbReference type="GeneID" id="8236453"/>
<dbReference type="EMBL" id="DS235110">
    <property type="protein sequence ID" value="EEB12063.1"/>
    <property type="molecule type" value="Genomic_DNA"/>
</dbReference>
<keyword evidence="7" id="KW-0732">Signal</keyword>
<dbReference type="PROSITE" id="PS50240">
    <property type="entry name" value="TRYPSIN_DOM"/>
    <property type="match status" value="1"/>
</dbReference>
<dbReference type="EC" id="3.4.21.4" evidence="9"/>
<feature type="chain" id="PRO_5011412405" evidence="7">
    <location>
        <begin position="17"/>
        <end position="255"/>
    </location>
</feature>
<evidence type="ECO:0000259" key="8">
    <source>
        <dbReference type="PROSITE" id="PS50240"/>
    </source>
</evidence>
<dbReference type="FunFam" id="2.40.10.10:FF:000034">
    <property type="entry name" value="Eupolytin"/>
    <property type="match status" value="1"/>
</dbReference>
<dbReference type="InterPro" id="IPR001254">
    <property type="entry name" value="Trypsin_dom"/>
</dbReference>
<evidence type="ECO:0000256" key="7">
    <source>
        <dbReference type="SAM" id="SignalP"/>
    </source>
</evidence>
<evidence type="ECO:0000256" key="4">
    <source>
        <dbReference type="ARBA" id="ARBA00022825"/>
    </source>
</evidence>
<gene>
    <name evidence="10" type="primary">8236453</name>
    <name evidence="9" type="ORF">Phum_PHUM153430</name>
</gene>
<proteinExistence type="inferred from homology"/>
<dbReference type="CTD" id="8236453"/>
<dbReference type="SMART" id="SM00020">
    <property type="entry name" value="Tryp_SPc"/>
    <property type="match status" value="1"/>
</dbReference>
<evidence type="ECO:0000256" key="6">
    <source>
        <dbReference type="RuleBase" id="RU363034"/>
    </source>
</evidence>
<dbReference type="eggNOG" id="KOG3627">
    <property type="taxonomic scope" value="Eukaryota"/>
</dbReference>
<dbReference type="AlphaFoldDB" id="E0VFA7"/>
<keyword evidence="5" id="KW-1015">Disulfide bond</keyword>
<dbReference type="Pfam" id="PF00089">
    <property type="entry name" value="Trypsin"/>
    <property type="match status" value="1"/>
</dbReference>
<dbReference type="PANTHER" id="PTHR24276">
    <property type="entry name" value="POLYSERASE-RELATED"/>
    <property type="match status" value="1"/>
</dbReference>
<evidence type="ECO:0000256" key="1">
    <source>
        <dbReference type="ARBA" id="ARBA00007664"/>
    </source>
</evidence>
<name>E0VFA7_PEDHC</name>
<dbReference type="CDD" id="cd00190">
    <property type="entry name" value="Tryp_SPc"/>
    <property type="match status" value="1"/>
</dbReference>
<comment type="similarity">
    <text evidence="1">Belongs to the peptidase S1 family.</text>
</comment>
<dbReference type="GO" id="GO:0004252">
    <property type="term" value="F:serine-type endopeptidase activity"/>
    <property type="evidence" value="ECO:0007669"/>
    <property type="project" value="UniProtKB-EC"/>
</dbReference>
<dbReference type="KEGG" id="phu:Phum_PHUM153430"/>
<dbReference type="Proteomes" id="UP000009046">
    <property type="component" value="Unassembled WGS sequence"/>
</dbReference>
<keyword evidence="11" id="KW-1185">Reference proteome</keyword>
<reference evidence="9" key="2">
    <citation type="submission" date="2007-04" db="EMBL/GenBank/DDBJ databases">
        <title>The genome of the human body louse.</title>
        <authorList>
            <consortium name="The Human Body Louse Genome Consortium"/>
            <person name="Kirkness E."/>
            <person name="Walenz B."/>
            <person name="Hass B."/>
            <person name="Bruggner R."/>
            <person name="Strausberg R."/>
        </authorList>
    </citation>
    <scope>NUCLEOTIDE SEQUENCE</scope>
    <source>
        <strain evidence="9">USDA</strain>
    </source>
</reference>
<dbReference type="EMBL" id="AAZO01001788">
    <property type="status" value="NOT_ANNOTATED_CDS"/>
    <property type="molecule type" value="Genomic_DNA"/>
</dbReference>
<dbReference type="RefSeq" id="XP_002424801.1">
    <property type="nucleotide sequence ID" value="XM_002424756.1"/>
</dbReference>
<dbReference type="VEuPathDB" id="VectorBase:PHUM153430"/>
<dbReference type="SUPFAM" id="SSF50494">
    <property type="entry name" value="Trypsin-like serine proteases"/>
    <property type="match status" value="1"/>
</dbReference>
<dbReference type="PRINTS" id="PR00722">
    <property type="entry name" value="CHYMOTRYPSIN"/>
</dbReference>
<organism>
    <name type="scientific">Pediculus humanus subsp. corporis</name>
    <name type="common">Body louse</name>
    <dbReference type="NCBI Taxonomy" id="121224"/>
    <lineage>
        <taxon>Eukaryota</taxon>
        <taxon>Metazoa</taxon>
        <taxon>Ecdysozoa</taxon>
        <taxon>Arthropoda</taxon>
        <taxon>Hexapoda</taxon>
        <taxon>Insecta</taxon>
        <taxon>Pterygota</taxon>
        <taxon>Neoptera</taxon>
        <taxon>Paraneoptera</taxon>
        <taxon>Psocodea</taxon>
        <taxon>Troctomorpha</taxon>
        <taxon>Phthiraptera</taxon>
        <taxon>Anoplura</taxon>
        <taxon>Pediculidae</taxon>
        <taxon>Pediculus</taxon>
    </lineage>
</organism>
<dbReference type="InterPro" id="IPR001314">
    <property type="entry name" value="Peptidase_S1A"/>
</dbReference>
<evidence type="ECO:0000256" key="3">
    <source>
        <dbReference type="ARBA" id="ARBA00022801"/>
    </source>
</evidence>
<evidence type="ECO:0000256" key="2">
    <source>
        <dbReference type="ARBA" id="ARBA00022670"/>
    </source>
</evidence>
<keyword evidence="4 6" id="KW-0720">Serine protease</keyword>
<dbReference type="PANTHER" id="PTHR24276:SF91">
    <property type="entry name" value="AT26814P-RELATED"/>
    <property type="match status" value="1"/>
</dbReference>
<evidence type="ECO:0000256" key="5">
    <source>
        <dbReference type="ARBA" id="ARBA00023157"/>
    </source>
</evidence>
<dbReference type="PROSITE" id="PS00135">
    <property type="entry name" value="TRYPSIN_SER"/>
    <property type="match status" value="1"/>
</dbReference>
<dbReference type="GO" id="GO:0006508">
    <property type="term" value="P:proteolysis"/>
    <property type="evidence" value="ECO:0007669"/>
    <property type="project" value="UniProtKB-KW"/>
</dbReference>
<dbReference type="OMA" id="VERDICN"/>
<evidence type="ECO:0000313" key="11">
    <source>
        <dbReference type="Proteomes" id="UP000009046"/>
    </source>
</evidence>
<dbReference type="InterPro" id="IPR018114">
    <property type="entry name" value="TRYPSIN_HIS"/>
</dbReference>
<dbReference type="InterPro" id="IPR043504">
    <property type="entry name" value="Peptidase_S1_PA_chymotrypsin"/>
</dbReference>
<dbReference type="InterPro" id="IPR050430">
    <property type="entry name" value="Peptidase_S1"/>
</dbReference>
<sequence length="255" mass="27286">MLKSLIHMCLVTVAWGGKIPLEHGKADFIVGGNDTDISDVPYQVAVFSKGVFTCGGSIVSPDVIVTAAHCLHWTEFEDVIVRAGSSNSRSGGITVGVKTCESHPKYNRTTVDFDIAVCRLKTPLKFNSKIRSVPLARIEPEHNEVAKSSGWGLLREQGHMAKTLQSVLLPVVERDICNKLLPSYDITKRMICAGVEGKDTCQGDSGGPLVVDGTLAGVVSFGTGCARKDKPGVYTNVADLEVSSFIKNFISSSSS</sequence>
<dbReference type="InParanoid" id="E0VFA7"/>
<feature type="domain" description="Peptidase S1" evidence="8">
    <location>
        <begin position="29"/>
        <end position="251"/>
    </location>
</feature>
<dbReference type="EnsemblMetazoa" id="PHUM153430-RA">
    <property type="protein sequence ID" value="PHUM153430-PA"/>
    <property type="gene ID" value="PHUM153430"/>
</dbReference>
<keyword evidence="3 6" id="KW-0378">Hydrolase</keyword>
<evidence type="ECO:0000313" key="10">
    <source>
        <dbReference type="EnsemblMetazoa" id="PHUM153430-PA"/>
    </source>
</evidence>
<evidence type="ECO:0000313" key="9">
    <source>
        <dbReference type="EMBL" id="EEB12063.1"/>
    </source>
</evidence>
<protein>
    <submittedName>
        <fullName evidence="9 10">Trypsin-delta, putative</fullName>
        <ecNumber evidence="9">3.4.21.4</ecNumber>
    </submittedName>
</protein>
<dbReference type="STRING" id="121224.E0VFA7"/>
<dbReference type="InterPro" id="IPR009003">
    <property type="entry name" value="Peptidase_S1_PA"/>
</dbReference>
<dbReference type="OrthoDB" id="10059102at2759"/>
<dbReference type="FunCoup" id="E0VFA7">
    <property type="interactions" value="52"/>
</dbReference>
<reference evidence="10" key="3">
    <citation type="submission" date="2021-02" db="UniProtKB">
        <authorList>
            <consortium name="EnsemblMetazoa"/>
        </authorList>
    </citation>
    <scope>IDENTIFICATION</scope>
    <source>
        <strain evidence="10">USDA</strain>
    </source>
</reference>